<reference evidence="2" key="2">
    <citation type="submission" date="2025-09" db="UniProtKB">
        <authorList>
            <consortium name="Ensembl"/>
        </authorList>
    </citation>
    <scope>IDENTIFICATION</scope>
</reference>
<reference evidence="2" key="1">
    <citation type="submission" date="2025-08" db="UniProtKB">
        <authorList>
            <consortium name="Ensembl"/>
        </authorList>
    </citation>
    <scope>IDENTIFICATION</scope>
</reference>
<keyword evidence="1" id="KW-0732">Signal</keyword>
<organism evidence="2 3">
    <name type="scientific">Serinus canaria</name>
    <name type="common">Island canary</name>
    <name type="synonym">Fringilla canaria</name>
    <dbReference type="NCBI Taxonomy" id="9135"/>
    <lineage>
        <taxon>Eukaryota</taxon>
        <taxon>Metazoa</taxon>
        <taxon>Chordata</taxon>
        <taxon>Craniata</taxon>
        <taxon>Vertebrata</taxon>
        <taxon>Euteleostomi</taxon>
        <taxon>Archelosauria</taxon>
        <taxon>Archosauria</taxon>
        <taxon>Dinosauria</taxon>
        <taxon>Saurischia</taxon>
        <taxon>Theropoda</taxon>
        <taxon>Coelurosauria</taxon>
        <taxon>Aves</taxon>
        <taxon>Neognathae</taxon>
        <taxon>Neoaves</taxon>
        <taxon>Telluraves</taxon>
        <taxon>Australaves</taxon>
        <taxon>Passeriformes</taxon>
        <taxon>Passeroidea</taxon>
        <taxon>Fringillidae</taxon>
        <taxon>Carduelinae</taxon>
        <taxon>Serinus</taxon>
    </lineage>
</organism>
<evidence type="ECO:0000313" key="3">
    <source>
        <dbReference type="Proteomes" id="UP000694409"/>
    </source>
</evidence>
<evidence type="ECO:0000313" key="2">
    <source>
        <dbReference type="Ensembl" id="ENSSCAP00000014674.1"/>
    </source>
</evidence>
<evidence type="ECO:0000256" key="1">
    <source>
        <dbReference type="SAM" id="SignalP"/>
    </source>
</evidence>
<accession>A0A8C9NB81</accession>
<name>A0A8C9NB81_SERCA</name>
<dbReference type="Proteomes" id="UP000694409">
    <property type="component" value="Unassembled WGS sequence"/>
</dbReference>
<feature type="signal peptide" evidence="1">
    <location>
        <begin position="1"/>
        <end position="16"/>
    </location>
</feature>
<dbReference type="GeneTree" id="ENSGT01030000235545"/>
<sequence>MHPHVFLLLLSSGVSSYFLTHKEMPRLLNASYSLVDEMLCLLEDENEGIKENFSTPLHVKEPYCAHSNTEIFIHELKKIQNLTCMRRVEKDMEELEKKCNVLKKSSSKKKSCSKKANTNFSEFRESLEEFLRWVNEKLDCRSVGRSELDLYLDGACRCHDPWKSHRALG</sequence>
<keyword evidence="3" id="KW-1185">Reference proteome</keyword>
<protein>
    <recommendedName>
        <fullName evidence="4">Interleukin-7</fullName>
    </recommendedName>
</protein>
<proteinExistence type="predicted"/>
<dbReference type="Ensembl" id="ENSSCAT00000016451.1">
    <property type="protein sequence ID" value="ENSSCAP00000014674.1"/>
    <property type="gene ID" value="ENSSCAG00000010779.1"/>
</dbReference>
<evidence type="ECO:0008006" key="4">
    <source>
        <dbReference type="Google" id="ProtNLM"/>
    </source>
</evidence>
<dbReference type="AlphaFoldDB" id="A0A8C9NB81"/>
<feature type="chain" id="PRO_5034786388" description="Interleukin-7" evidence="1">
    <location>
        <begin position="17"/>
        <end position="169"/>
    </location>
</feature>
<dbReference type="OMA" id="IFIHELK"/>